<evidence type="ECO:0000256" key="1">
    <source>
        <dbReference type="SAM" id="MobiDB-lite"/>
    </source>
</evidence>
<protein>
    <submittedName>
        <fullName evidence="3">Uncharacterized protein</fullName>
    </submittedName>
</protein>
<accession>A0ABZ1PPY8</accession>
<sequence length="142" mass="14707">MRTILPGPPIRADADAPIVSRHVALVCHARSHASGRPARFPVTPAQAAIALHVVNNLTAFTLAAAFGGLSADETMADAPWQLVLVDVLVLSAYALVVDRVAARRGLATVVPPDLVVAVPGGPSAPTGTELKRPEVGVESRGW</sequence>
<evidence type="ECO:0000313" key="4">
    <source>
        <dbReference type="Proteomes" id="UP001346877"/>
    </source>
</evidence>
<feature type="transmembrane region" description="Helical" evidence="2">
    <location>
        <begin position="47"/>
        <end position="66"/>
    </location>
</feature>
<feature type="transmembrane region" description="Helical" evidence="2">
    <location>
        <begin position="78"/>
        <end position="96"/>
    </location>
</feature>
<proteinExistence type="predicted"/>
<keyword evidence="2" id="KW-0812">Transmembrane</keyword>
<keyword evidence="4" id="KW-1185">Reference proteome</keyword>
<organism evidence="3 4">
    <name type="scientific">Micromonospora zamorensis</name>
    <dbReference type="NCBI Taxonomy" id="709883"/>
    <lineage>
        <taxon>Bacteria</taxon>
        <taxon>Bacillati</taxon>
        <taxon>Actinomycetota</taxon>
        <taxon>Actinomycetes</taxon>
        <taxon>Micromonosporales</taxon>
        <taxon>Micromonosporaceae</taxon>
        <taxon>Micromonospora</taxon>
    </lineage>
</organism>
<evidence type="ECO:0000313" key="3">
    <source>
        <dbReference type="EMBL" id="WUI86244.1"/>
    </source>
</evidence>
<keyword evidence="2" id="KW-0472">Membrane</keyword>
<feature type="region of interest" description="Disordered" evidence="1">
    <location>
        <begin position="121"/>
        <end position="142"/>
    </location>
</feature>
<name>A0ABZ1PPY8_9ACTN</name>
<keyword evidence="2" id="KW-1133">Transmembrane helix</keyword>
<gene>
    <name evidence="3" type="ORF">OG375_19500</name>
</gene>
<evidence type="ECO:0000256" key="2">
    <source>
        <dbReference type="SAM" id="Phobius"/>
    </source>
</evidence>
<dbReference type="Proteomes" id="UP001346877">
    <property type="component" value="Chromosome"/>
</dbReference>
<dbReference type="RefSeq" id="WP_328376660.1">
    <property type="nucleotide sequence ID" value="NZ_CP107936.1"/>
</dbReference>
<reference evidence="3 4" key="1">
    <citation type="submission" date="2022-10" db="EMBL/GenBank/DDBJ databases">
        <title>The complete genomes of actinobacterial strains from the NBC collection.</title>
        <authorList>
            <person name="Joergensen T.S."/>
            <person name="Alvarez Arevalo M."/>
            <person name="Sterndorff E.B."/>
            <person name="Faurdal D."/>
            <person name="Vuksanovic O."/>
            <person name="Mourched A.-S."/>
            <person name="Charusanti P."/>
            <person name="Shaw S."/>
            <person name="Blin K."/>
            <person name="Weber T."/>
        </authorList>
    </citation>
    <scope>NUCLEOTIDE SEQUENCE [LARGE SCALE GENOMIC DNA]</scope>
    <source>
        <strain evidence="3 4">NBC_00396</strain>
    </source>
</reference>
<feature type="compositionally biased region" description="Basic and acidic residues" evidence="1">
    <location>
        <begin position="129"/>
        <end position="142"/>
    </location>
</feature>
<dbReference type="EMBL" id="CP107941">
    <property type="protein sequence ID" value="WUI86244.1"/>
    <property type="molecule type" value="Genomic_DNA"/>
</dbReference>